<protein>
    <submittedName>
        <fullName evidence="1">Uncharacterized protein</fullName>
    </submittedName>
</protein>
<sequence>MGVLLPPTSAASFPRIRIRPRVSIIIRIAVSRILLFVIMPTLLQHLALHNLLLLHHTHNSITSFYKIALRMHSTVDSR</sequence>
<evidence type="ECO:0000313" key="2">
    <source>
        <dbReference type="Proteomes" id="UP000814140"/>
    </source>
</evidence>
<accession>A0ACB8TAR0</accession>
<proteinExistence type="predicted"/>
<organism evidence="1 2">
    <name type="scientific">Artomyces pyxidatus</name>
    <dbReference type="NCBI Taxonomy" id="48021"/>
    <lineage>
        <taxon>Eukaryota</taxon>
        <taxon>Fungi</taxon>
        <taxon>Dikarya</taxon>
        <taxon>Basidiomycota</taxon>
        <taxon>Agaricomycotina</taxon>
        <taxon>Agaricomycetes</taxon>
        <taxon>Russulales</taxon>
        <taxon>Auriscalpiaceae</taxon>
        <taxon>Artomyces</taxon>
    </lineage>
</organism>
<reference evidence="1" key="2">
    <citation type="journal article" date="2022" name="New Phytol.">
        <title>Evolutionary transition to the ectomycorrhizal habit in the genomes of a hyperdiverse lineage of mushroom-forming fungi.</title>
        <authorList>
            <person name="Looney B."/>
            <person name="Miyauchi S."/>
            <person name="Morin E."/>
            <person name="Drula E."/>
            <person name="Courty P.E."/>
            <person name="Kohler A."/>
            <person name="Kuo A."/>
            <person name="LaButti K."/>
            <person name="Pangilinan J."/>
            <person name="Lipzen A."/>
            <person name="Riley R."/>
            <person name="Andreopoulos W."/>
            <person name="He G."/>
            <person name="Johnson J."/>
            <person name="Nolan M."/>
            <person name="Tritt A."/>
            <person name="Barry K.W."/>
            <person name="Grigoriev I.V."/>
            <person name="Nagy L.G."/>
            <person name="Hibbett D."/>
            <person name="Henrissat B."/>
            <person name="Matheny P.B."/>
            <person name="Labbe J."/>
            <person name="Martin F.M."/>
        </authorList>
    </citation>
    <scope>NUCLEOTIDE SEQUENCE</scope>
    <source>
        <strain evidence="1">HHB10654</strain>
    </source>
</reference>
<gene>
    <name evidence="1" type="ORF">BV25DRAFT_156251</name>
</gene>
<name>A0ACB8TAR0_9AGAM</name>
<reference evidence="1" key="1">
    <citation type="submission" date="2021-03" db="EMBL/GenBank/DDBJ databases">
        <authorList>
            <consortium name="DOE Joint Genome Institute"/>
            <person name="Ahrendt S."/>
            <person name="Looney B.P."/>
            <person name="Miyauchi S."/>
            <person name="Morin E."/>
            <person name="Drula E."/>
            <person name="Courty P.E."/>
            <person name="Chicoki N."/>
            <person name="Fauchery L."/>
            <person name="Kohler A."/>
            <person name="Kuo A."/>
            <person name="Labutti K."/>
            <person name="Pangilinan J."/>
            <person name="Lipzen A."/>
            <person name="Riley R."/>
            <person name="Andreopoulos W."/>
            <person name="He G."/>
            <person name="Johnson J."/>
            <person name="Barry K.W."/>
            <person name="Grigoriev I.V."/>
            <person name="Nagy L."/>
            <person name="Hibbett D."/>
            <person name="Henrissat B."/>
            <person name="Matheny P.B."/>
            <person name="Labbe J."/>
            <person name="Martin F."/>
        </authorList>
    </citation>
    <scope>NUCLEOTIDE SEQUENCE</scope>
    <source>
        <strain evidence="1">HHB10654</strain>
    </source>
</reference>
<keyword evidence="2" id="KW-1185">Reference proteome</keyword>
<dbReference type="Proteomes" id="UP000814140">
    <property type="component" value="Unassembled WGS sequence"/>
</dbReference>
<evidence type="ECO:0000313" key="1">
    <source>
        <dbReference type="EMBL" id="KAI0065266.1"/>
    </source>
</evidence>
<comment type="caution">
    <text evidence="1">The sequence shown here is derived from an EMBL/GenBank/DDBJ whole genome shotgun (WGS) entry which is preliminary data.</text>
</comment>
<dbReference type="EMBL" id="MU277196">
    <property type="protein sequence ID" value="KAI0065266.1"/>
    <property type="molecule type" value="Genomic_DNA"/>
</dbReference>